<feature type="compositionally biased region" description="Low complexity" evidence="1">
    <location>
        <begin position="68"/>
        <end position="82"/>
    </location>
</feature>
<feature type="compositionally biased region" description="Polar residues" evidence="1">
    <location>
        <begin position="157"/>
        <end position="182"/>
    </location>
</feature>
<evidence type="ECO:0000313" key="2">
    <source>
        <dbReference type="EMBL" id="PWN40206.1"/>
    </source>
</evidence>
<feature type="compositionally biased region" description="Low complexity" evidence="1">
    <location>
        <begin position="21"/>
        <end position="43"/>
    </location>
</feature>
<feature type="region of interest" description="Disordered" evidence="1">
    <location>
        <begin position="127"/>
        <end position="260"/>
    </location>
</feature>
<feature type="region of interest" description="Disordered" evidence="1">
    <location>
        <begin position="284"/>
        <end position="308"/>
    </location>
</feature>
<dbReference type="GeneID" id="37033049"/>
<feature type="compositionally biased region" description="Low complexity" evidence="1">
    <location>
        <begin position="202"/>
        <end position="216"/>
    </location>
</feature>
<protein>
    <submittedName>
        <fullName evidence="2">Uncharacterized protein</fullName>
    </submittedName>
</protein>
<dbReference type="AlphaFoldDB" id="A0A316VRH8"/>
<accession>A0A316VRH8</accession>
<feature type="compositionally biased region" description="Basic and acidic residues" evidence="1">
    <location>
        <begin position="88"/>
        <end position="98"/>
    </location>
</feature>
<reference evidence="2 3" key="1">
    <citation type="journal article" date="2018" name="Mol. Biol. Evol.">
        <title>Broad Genomic Sampling Reveals a Smut Pathogenic Ancestry of the Fungal Clade Ustilaginomycotina.</title>
        <authorList>
            <person name="Kijpornyongpan T."/>
            <person name="Mondo S.J."/>
            <person name="Barry K."/>
            <person name="Sandor L."/>
            <person name="Lee J."/>
            <person name="Lipzen A."/>
            <person name="Pangilinan J."/>
            <person name="LaButti K."/>
            <person name="Hainaut M."/>
            <person name="Henrissat B."/>
            <person name="Grigoriev I.V."/>
            <person name="Spatafora J.W."/>
            <person name="Aime M.C."/>
        </authorList>
    </citation>
    <scope>NUCLEOTIDE SEQUENCE [LARGE SCALE GENOMIC DNA]</scope>
    <source>
        <strain evidence="2 3">MCA 4658</strain>
    </source>
</reference>
<sequence>MSASRPRPPPRRGDGSRHSKTSQATSSSTSTSLQVPSSSSAASYGPDLRTERASKGKERESGFFVELPGGSISSRPRFSSPRKQGPKSSEDEKHEQARVDGSCADEGTIDAEVERMAQLAVMTGASADAHVGQASRSNPPPARSFKGKRASRMTDPDAQTINSTVRQSPPRSASNLQSTRSRPQPPPGRFARTHKASGTDQAGAAGPSSSSTASEAETIRMDVEQSGAESSTTSGPQSARRAARTPIRSQTAAQKDANFIDAGDHLVGSTSEANSEAMEIDGELGAAREQSPSRAPRPAPRPVRATHKMRREPRIAVKRADWPDEKRLACVRLNGSPDPGSLAVSSFGCVAITTPKVIHIITPSLTFSTAQKPNLTLFSPGTMEDLSGELSSAFYSSIEVSCVVQMMRLRAKFEDGMDARNAFTHDYMLGHPGSGLPVWRKAAWCPALLGDQGGPVLAIQTAMMDLYLFQPKPGAFPGSMVYKERLEAPATKVQFERRKRQVMLNEQISDMAWLDFAPEAVASTCAYLVGSSRSGKLYVWRCHQSAPSDFMLQANVADFPIDYVVASKCKTNSDGARSAIVATFYSGTLDFLNVALDPAGQISIERVTNAARPLNVGISVPTWLDDDYLYFGTPGAIMRYTPGAAAEMETALLGEREDDQPGEAMSTCIRRR</sequence>
<keyword evidence="3" id="KW-1185">Reference proteome</keyword>
<proteinExistence type="predicted"/>
<evidence type="ECO:0000256" key="1">
    <source>
        <dbReference type="SAM" id="MobiDB-lite"/>
    </source>
</evidence>
<dbReference type="STRING" id="1522189.A0A316VRH8"/>
<name>A0A316VRH8_9BASI</name>
<dbReference type="RefSeq" id="XP_025367366.1">
    <property type="nucleotide sequence ID" value="XM_025511179.1"/>
</dbReference>
<feature type="region of interest" description="Disordered" evidence="1">
    <location>
        <begin position="1"/>
        <end position="107"/>
    </location>
</feature>
<feature type="compositionally biased region" description="Polar residues" evidence="1">
    <location>
        <begin position="227"/>
        <end position="237"/>
    </location>
</feature>
<evidence type="ECO:0000313" key="3">
    <source>
        <dbReference type="Proteomes" id="UP000245783"/>
    </source>
</evidence>
<organism evidence="2 3">
    <name type="scientific">Ceraceosorus guamensis</name>
    <dbReference type="NCBI Taxonomy" id="1522189"/>
    <lineage>
        <taxon>Eukaryota</taxon>
        <taxon>Fungi</taxon>
        <taxon>Dikarya</taxon>
        <taxon>Basidiomycota</taxon>
        <taxon>Ustilaginomycotina</taxon>
        <taxon>Exobasidiomycetes</taxon>
        <taxon>Ceraceosorales</taxon>
        <taxon>Ceraceosoraceae</taxon>
        <taxon>Ceraceosorus</taxon>
    </lineage>
</organism>
<dbReference type="InParanoid" id="A0A316VRH8"/>
<feature type="compositionally biased region" description="Basic and acidic residues" evidence="1">
    <location>
        <begin position="48"/>
        <end position="61"/>
    </location>
</feature>
<dbReference type="Proteomes" id="UP000245783">
    <property type="component" value="Unassembled WGS sequence"/>
</dbReference>
<gene>
    <name evidence="2" type="ORF">IE81DRAFT_236441</name>
</gene>
<dbReference type="OrthoDB" id="3361106at2759"/>
<dbReference type="EMBL" id="KZ819426">
    <property type="protein sequence ID" value="PWN40206.1"/>
    <property type="molecule type" value="Genomic_DNA"/>
</dbReference>